<feature type="domain" description="Rieske" evidence="7">
    <location>
        <begin position="4"/>
        <end position="114"/>
    </location>
</feature>
<dbReference type="GO" id="GO:0016705">
    <property type="term" value="F:oxidoreductase activity, acting on paired donors, with incorporation or reduction of molecular oxygen"/>
    <property type="evidence" value="ECO:0007669"/>
    <property type="project" value="UniProtKB-ARBA"/>
</dbReference>
<dbReference type="EMBL" id="VCIW01000004">
    <property type="protein sequence ID" value="TLS52625.1"/>
    <property type="molecule type" value="Genomic_DNA"/>
</dbReference>
<dbReference type="PANTHER" id="PTHR21496:SF0">
    <property type="entry name" value="RIESKE DOMAIN-CONTAINING PROTEIN"/>
    <property type="match status" value="1"/>
</dbReference>
<evidence type="ECO:0000256" key="1">
    <source>
        <dbReference type="ARBA" id="ARBA00022714"/>
    </source>
</evidence>
<evidence type="ECO:0000256" key="4">
    <source>
        <dbReference type="ARBA" id="ARBA00023014"/>
    </source>
</evidence>
<sequence>MAIRFVAAADDVAEGTSILVDVEGRSIGVFRLGGQFYAIHNYCPHAGAPLCRGQVVGTTLPSAVYEYVFGRQGEIIRCPWHGWEFDIKSGRSLANPKVRAKSYEVSVVDGKIGIVV</sequence>
<gene>
    <name evidence="8" type="ORF">FE782_08285</name>
</gene>
<keyword evidence="1" id="KW-0001">2Fe-2S</keyword>
<dbReference type="GO" id="GO:0051537">
    <property type="term" value="F:2 iron, 2 sulfur cluster binding"/>
    <property type="evidence" value="ECO:0007669"/>
    <property type="project" value="UniProtKB-KW"/>
</dbReference>
<dbReference type="GO" id="GO:0004497">
    <property type="term" value="F:monooxygenase activity"/>
    <property type="evidence" value="ECO:0007669"/>
    <property type="project" value="UniProtKB-ARBA"/>
</dbReference>
<proteinExistence type="inferred from homology"/>
<name>A0A5R9GLF6_9BACL</name>
<evidence type="ECO:0000256" key="6">
    <source>
        <dbReference type="ARBA" id="ARBA00038001"/>
    </source>
</evidence>
<evidence type="ECO:0000256" key="5">
    <source>
        <dbReference type="ARBA" id="ARBA00034078"/>
    </source>
</evidence>
<dbReference type="PROSITE" id="PS51296">
    <property type="entry name" value="RIESKE"/>
    <property type="match status" value="1"/>
</dbReference>
<comment type="cofactor">
    <cofactor evidence="5">
        <name>[2Fe-2S] cluster</name>
        <dbReference type="ChEBI" id="CHEBI:190135"/>
    </cofactor>
</comment>
<reference evidence="8 9" key="1">
    <citation type="submission" date="2019-05" db="EMBL/GenBank/DDBJ databases">
        <authorList>
            <person name="Narsing Rao M.P."/>
            <person name="Li W.J."/>
        </authorList>
    </citation>
    <scope>NUCLEOTIDE SEQUENCE [LARGE SCALE GENOMIC DNA]</scope>
    <source>
        <strain evidence="8 9">SYSU_K30003</strain>
    </source>
</reference>
<dbReference type="AlphaFoldDB" id="A0A5R9GLF6"/>
<keyword evidence="2" id="KW-0479">Metal-binding</keyword>
<keyword evidence="3" id="KW-0408">Iron</keyword>
<dbReference type="Proteomes" id="UP000309676">
    <property type="component" value="Unassembled WGS sequence"/>
</dbReference>
<evidence type="ECO:0000256" key="3">
    <source>
        <dbReference type="ARBA" id="ARBA00023004"/>
    </source>
</evidence>
<dbReference type="PANTHER" id="PTHR21496">
    <property type="entry name" value="FERREDOXIN-RELATED"/>
    <property type="match status" value="1"/>
</dbReference>
<accession>A0A5R9GLF6</accession>
<evidence type="ECO:0000313" key="8">
    <source>
        <dbReference type="EMBL" id="TLS52625.1"/>
    </source>
</evidence>
<dbReference type="RefSeq" id="WP_138193616.1">
    <property type="nucleotide sequence ID" value="NZ_VCIW01000004.1"/>
</dbReference>
<evidence type="ECO:0000259" key="7">
    <source>
        <dbReference type="PROSITE" id="PS51296"/>
    </source>
</evidence>
<protein>
    <submittedName>
        <fullName evidence="8">Rieske (2Fe-2S) protein</fullName>
    </submittedName>
</protein>
<keyword evidence="9" id="KW-1185">Reference proteome</keyword>
<keyword evidence="4" id="KW-0411">Iron-sulfur</keyword>
<comment type="similarity">
    <text evidence="6">Belongs to the bacterial ring-hydroxylating dioxygenase ferredoxin component family.</text>
</comment>
<dbReference type="InterPro" id="IPR036922">
    <property type="entry name" value="Rieske_2Fe-2S_sf"/>
</dbReference>
<dbReference type="GO" id="GO:0046872">
    <property type="term" value="F:metal ion binding"/>
    <property type="evidence" value="ECO:0007669"/>
    <property type="project" value="UniProtKB-KW"/>
</dbReference>
<dbReference type="Gene3D" id="2.102.10.10">
    <property type="entry name" value="Rieske [2Fe-2S] iron-sulphur domain"/>
    <property type="match status" value="1"/>
</dbReference>
<evidence type="ECO:0000313" key="9">
    <source>
        <dbReference type="Proteomes" id="UP000309676"/>
    </source>
</evidence>
<dbReference type="OrthoDB" id="9795104at2"/>
<evidence type="ECO:0000256" key="2">
    <source>
        <dbReference type="ARBA" id="ARBA00022723"/>
    </source>
</evidence>
<dbReference type="Pfam" id="PF00355">
    <property type="entry name" value="Rieske"/>
    <property type="match status" value="1"/>
</dbReference>
<dbReference type="SUPFAM" id="SSF50022">
    <property type="entry name" value="ISP domain"/>
    <property type="match status" value="1"/>
</dbReference>
<comment type="caution">
    <text evidence="8">The sequence shown here is derived from an EMBL/GenBank/DDBJ whole genome shotgun (WGS) entry which is preliminary data.</text>
</comment>
<dbReference type="InterPro" id="IPR017941">
    <property type="entry name" value="Rieske_2Fe-2S"/>
</dbReference>
<organism evidence="8 9">
    <name type="scientific">Paenibacillus antri</name>
    <dbReference type="NCBI Taxonomy" id="2582848"/>
    <lineage>
        <taxon>Bacteria</taxon>
        <taxon>Bacillati</taxon>
        <taxon>Bacillota</taxon>
        <taxon>Bacilli</taxon>
        <taxon>Bacillales</taxon>
        <taxon>Paenibacillaceae</taxon>
        <taxon>Paenibacillus</taxon>
    </lineage>
</organism>